<protein>
    <recommendedName>
        <fullName evidence="3">Retrotransposon gag domain-containing protein</fullName>
    </recommendedName>
</protein>
<organism evidence="1 2">
    <name type="scientific">Mycena pura</name>
    <dbReference type="NCBI Taxonomy" id="153505"/>
    <lineage>
        <taxon>Eukaryota</taxon>
        <taxon>Fungi</taxon>
        <taxon>Dikarya</taxon>
        <taxon>Basidiomycota</taxon>
        <taxon>Agaricomycotina</taxon>
        <taxon>Agaricomycetes</taxon>
        <taxon>Agaricomycetidae</taxon>
        <taxon>Agaricales</taxon>
        <taxon>Marasmiineae</taxon>
        <taxon>Mycenaceae</taxon>
        <taxon>Mycena</taxon>
    </lineage>
</organism>
<comment type="caution">
    <text evidence="1">The sequence shown here is derived from an EMBL/GenBank/DDBJ whole genome shotgun (WGS) entry which is preliminary data.</text>
</comment>
<sequence length="92" mass="10854">MATPFTGDGIGENTQDFLKAIRRHVLFWEDNNKKLEYFELSLKTGSLAESWYNKLPAAEKNTFENLVTAFQKQWPQEEMEEKERGERGRRNL</sequence>
<accession>A0AAD6YJ01</accession>
<evidence type="ECO:0008006" key="3">
    <source>
        <dbReference type="Google" id="ProtNLM"/>
    </source>
</evidence>
<evidence type="ECO:0000313" key="1">
    <source>
        <dbReference type="EMBL" id="KAJ7220752.1"/>
    </source>
</evidence>
<proteinExistence type="predicted"/>
<reference evidence="1" key="1">
    <citation type="submission" date="2023-03" db="EMBL/GenBank/DDBJ databases">
        <title>Massive genome expansion in bonnet fungi (Mycena s.s.) driven by repeated elements and novel gene families across ecological guilds.</title>
        <authorList>
            <consortium name="Lawrence Berkeley National Laboratory"/>
            <person name="Harder C.B."/>
            <person name="Miyauchi S."/>
            <person name="Viragh M."/>
            <person name="Kuo A."/>
            <person name="Thoen E."/>
            <person name="Andreopoulos B."/>
            <person name="Lu D."/>
            <person name="Skrede I."/>
            <person name="Drula E."/>
            <person name="Henrissat B."/>
            <person name="Morin E."/>
            <person name="Kohler A."/>
            <person name="Barry K."/>
            <person name="LaButti K."/>
            <person name="Morin E."/>
            <person name="Salamov A."/>
            <person name="Lipzen A."/>
            <person name="Mereny Z."/>
            <person name="Hegedus B."/>
            <person name="Baldrian P."/>
            <person name="Stursova M."/>
            <person name="Weitz H."/>
            <person name="Taylor A."/>
            <person name="Grigoriev I.V."/>
            <person name="Nagy L.G."/>
            <person name="Martin F."/>
            <person name="Kauserud H."/>
        </authorList>
    </citation>
    <scope>NUCLEOTIDE SEQUENCE</scope>
    <source>
        <strain evidence="1">9144</strain>
    </source>
</reference>
<name>A0AAD6YJ01_9AGAR</name>
<evidence type="ECO:0000313" key="2">
    <source>
        <dbReference type="Proteomes" id="UP001219525"/>
    </source>
</evidence>
<dbReference type="Proteomes" id="UP001219525">
    <property type="component" value="Unassembled WGS sequence"/>
</dbReference>
<dbReference type="EMBL" id="JARJCW010000009">
    <property type="protein sequence ID" value="KAJ7220752.1"/>
    <property type="molecule type" value="Genomic_DNA"/>
</dbReference>
<gene>
    <name evidence="1" type="ORF">GGX14DRAFT_431970</name>
</gene>
<keyword evidence="2" id="KW-1185">Reference proteome</keyword>
<dbReference type="AlphaFoldDB" id="A0AAD6YJ01"/>